<dbReference type="InterPro" id="IPR042099">
    <property type="entry name" value="ANL_N_sf"/>
</dbReference>
<dbReference type="InterPro" id="IPR045851">
    <property type="entry name" value="AMP-bd_C_sf"/>
</dbReference>
<accession>A0A4P1QT47</accession>
<evidence type="ECO:0000256" key="4">
    <source>
        <dbReference type="ARBA" id="ARBA00022741"/>
    </source>
</evidence>
<protein>
    <recommendedName>
        <fullName evidence="2">4-coumarate--CoA ligase</fullName>
        <ecNumber evidence="2">6.2.1.12</ecNumber>
    </recommendedName>
</protein>
<gene>
    <name evidence="10" type="ORF">TanjilG_25484</name>
</gene>
<keyword evidence="11" id="KW-1185">Reference proteome</keyword>
<dbReference type="AlphaFoldDB" id="A0A4P1QT47"/>
<proteinExistence type="inferred from homology"/>
<dbReference type="Gramene" id="OIV94422">
    <property type="protein sequence ID" value="OIV94422"/>
    <property type="gene ID" value="TanjilG_25484"/>
</dbReference>
<organism evidence="10 11">
    <name type="scientific">Lupinus angustifolius</name>
    <name type="common">Narrow-leaved blue lupine</name>
    <dbReference type="NCBI Taxonomy" id="3871"/>
    <lineage>
        <taxon>Eukaryota</taxon>
        <taxon>Viridiplantae</taxon>
        <taxon>Streptophyta</taxon>
        <taxon>Embryophyta</taxon>
        <taxon>Tracheophyta</taxon>
        <taxon>Spermatophyta</taxon>
        <taxon>Magnoliopsida</taxon>
        <taxon>eudicotyledons</taxon>
        <taxon>Gunneridae</taxon>
        <taxon>Pentapetalae</taxon>
        <taxon>rosids</taxon>
        <taxon>fabids</taxon>
        <taxon>Fabales</taxon>
        <taxon>Fabaceae</taxon>
        <taxon>Papilionoideae</taxon>
        <taxon>50 kb inversion clade</taxon>
        <taxon>genistoids sensu lato</taxon>
        <taxon>core genistoids</taxon>
        <taxon>Genisteae</taxon>
        <taxon>Lupinus</taxon>
    </lineage>
</organism>
<keyword evidence="7" id="KW-1133">Transmembrane helix</keyword>
<keyword evidence="3" id="KW-0436">Ligase</keyword>
<dbReference type="PROSITE" id="PS00455">
    <property type="entry name" value="AMP_BINDING"/>
    <property type="match status" value="1"/>
</dbReference>
<dbReference type="GO" id="GO:0005777">
    <property type="term" value="C:peroxisome"/>
    <property type="evidence" value="ECO:0007669"/>
    <property type="project" value="TreeGrafter"/>
</dbReference>
<sequence>MTTNVNCEMPHNKTIVPHPHWYSPKTGIYNSKYAPLDLPIDPFVDVVSYIFSHQHNGVSALVDSSSGYSIPYSKLLPLVKSIASGLKKIGVKQGDTVLLLLPNSIYYPIVLLGVLYLGAVVTPLNPLSSVSEIHKQINDCGVSLVFTVIENVKKLELLGIPIITVPENEKGLNDDCFSGFCNLIYGGDFDFHSRPVIKQEDTAAILYSSGTTGASKGVVLTHKNLVSMVELFVRFEASQYEYSCLNNVFLAVLPMFHVYGLSLFAIGLLSLGSTIIVMRKFDIDEVIAAIDKYKVTHFHVVPPILTALTKRAKGIHGSKLQSLIQVSSGAAPLSGKVIDDFVQTFPNVDFIQGYGMTESTAVATRGLNTGKFHNYSSIGLLAPNMEAKVVDWNSGEFLPPGSSGELWLRGPSIMKGYLNNEEATMSTIDKDGWLHTGDVVYFDEHGYIHISDRLKDIIKYKGFQIAPADLEAVLILHPEVADVAITAAEDEENGEIPVAFVVRKVGSVLTAKHLMDYVAKQVAPYKKVRKVVFTDKIPRSATGKILRKQLRNFQTSKL</sequence>
<dbReference type="GO" id="GO:0005524">
    <property type="term" value="F:ATP binding"/>
    <property type="evidence" value="ECO:0007669"/>
    <property type="project" value="UniProtKB-KW"/>
</dbReference>
<dbReference type="GO" id="GO:0006744">
    <property type="term" value="P:ubiquinone biosynthetic process"/>
    <property type="evidence" value="ECO:0007669"/>
    <property type="project" value="TreeGrafter"/>
</dbReference>
<comment type="catalytic activity">
    <reaction evidence="6">
        <text>(E)-4-coumarate + ATP + CoA = (E)-4-coumaroyl-CoA + AMP + diphosphate</text>
        <dbReference type="Rhea" id="RHEA:19641"/>
        <dbReference type="ChEBI" id="CHEBI:12876"/>
        <dbReference type="ChEBI" id="CHEBI:30616"/>
        <dbReference type="ChEBI" id="CHEBI:33019"/>
        <dbReference type="ChEBI" id="CHEBI:57287"/>
        <dbReference type="ChEBI" id="CHEBI:85008"/>
        <dbReference type="ChEBI" id="CHEBI:456215"/>
        <dbReference type="EC" id="6.2.1.12"/>
    </reaction>
    <physiologicalReaction direction="left-to-right" evidence="6">
        <dbReference type="Rhea" id="RHEA:19642"/>
    </physiologicalReaction>
</comment>
<dbReference type="InterPro" id="IPR000873">
    <property type="entry name" value="AMP-dep_synth/lig_dom"/>
</dbReference>
<feature type="transmembrane region" description="Helical" evidence="7">
    <location>
        <begin position="248"/>
        <end position="271"/>
    </location>
</feature>
<keyword evidence="4" id="KW-0547">Nucleotide-binding</keyword>
<feature type="domain" description="AMP-binding enzyme C-terminal" evidence="9">
    <location>
        <begin position="470"/>
        <end position="544"/>
    </location>
</feature>
<reference evidence="10 11" key="1">
    <citation type="journal article" date="2017" name="Plant Biotechnol. J.">
        <title>A comprehensive draft genome sequence for lupin (Lupinus angustifolius), an emerging health food: insights into plant-microbe interactions and legume evolution.</title>
        <authorList>
            <person name="Hane J.K."/>
            <person name="Ming Y."/>
            <person name="Kamphuis L.G."/>
            <person name="Nelson M.N."/>
            <person name="Garg G."/>
            <person name="Atkins C.A."/>
            <person name="Bayer P.E."/>
            <person name="Bravo A."/>
            <person name="Bringans S."/>
            <person name="Cannon S."/>
            <person name="Edwards D."/>
            <person name="Foley R."/>
            <person name="Gao L.L."/>
            <person name="Harrison M.J."/>
            <person name="Huang W."/>
            <person name="Hurgobin B."/>
            <person name="Li S."/>
            <person name="Liu C.W."/>
            <person name="McGrath A."/>
            <person name="Morahan G."/>
            <person name="Murray J."/>
            <person name="Weller J."/>
            <person name="Jian J."/>
            <person name="Singh K.B."/>
        </authorList>
    </citation>
    <scope>NUCLEOTIDE SEQUENCE [LARGE SCALE GENOMIC DNA]</scope>
    <source>
        <strain evidence="11">cv. Tanjil</strain>
        <tissue evidence="10">Whole plant</tissue>
    </source>
</reference>
<dbReference type="EMBL" id="CM007377">
    <property type="protein sequence ID" value="OIV94422.1"/>
    <property type="molecule type" value="Genomic_DNA"/>
</dbReference>
<feature type="domain" description="AMP-dependent synthetase/ligase" evidence="8">
    <location>
        <begin position="54"/>
        <end position="418"/>
    </location>
</feature>
<comment type="similarity">
    <text evidence="1">Belongs to the ATP-dependent AMP-binding enzyme family.</text>
</comment>
<evidence type="ECO:0000256" key="2">
    <source>
        <dbReference type="ARBA" id="ARBA00012959"/>
    </source>
</evidence>
<keyword evidence="7" id="KW-0812">Transmembrane</keyword>
<evidence type="ECO:0000256" key="1">
    <source>
        <dbReference type="ARBA" id="ARBA00006432"/>
    </source>
</evidence>
<dbReference type="InterPro" id="IPR025110">
    <property type="entry name" value="AMP-bd_C"/>
</dbReference>
<dbReference type="Proteomes" id="UP000188354">
    <property type="component" value="Chromosome LG17"/>
</dbReference>
<dbReference type="Gene3D" id="3.30.300.30">
    <property type="match status" value="1"/>
</dbReference>
<keyword evidence="5" id="KW-0067">ATP-binding</keyword>
<dbReference type="GO" id="GO:0016207">
    <property type="term" value="F:4-coumarate-CoA ligase activity"/>
    <property type="evidence" value="ECO:0007669"/>
    <property type="project" value="UniProtKB-EC"/>
</dbReference>
<name>A0A4P1QT47_LUPAN</name>
<evidence type="ECO:0000256" key="3">
    <source>
        <dbReference type="ARBA" id="ARBA00022598"/>
    </source>
</evidence>
<dbReference type="FunFam" id="3.30.300.30:FF:000007">
    <property type="entry name" value="4-coumarate--CoA ligase 2"/>
    <property type="match status" value="1"/>
</dbReference>
<evidence type="ECO:0000259" key="9">
    <source>
        <dbReference type="Pfam" id="PF13193"/>
    </source>
</evidence>
<dbReference type="PANTHER" id="PTHR24096:SF149">
    <property type="entry name" value="AMP-BINDING DOMAIN-CONTAINING PROTEIN-RELATED"/>
    <property type="match status" value="1"/>
</dbReference>
<evidence type="ECO:0000256" key="6">
    <source>
        <dbReference type="ARBA" id="ARBA00034252"/>
    </source>
</evidence>
<dbReference type="PANTHER" id="PTHR24096">
    <property type="entry name" value="LONG-CHAIN-FATTY-ACID--COA LIGASE"/>
    <property type="match status" value="1"/>
</dbReference>
<dbReference type="STRING" id="3871.A0A4P1QT47"/>
<dbReference type="EC" id="6.2.1.12" evidence="2"/>
<evidence type="ECO:0000313" key="11">
    <source>
        <dbReference type="Proteomes" id="UP000188354"/>
    </source>
</evidence>
<evidence type="ECO:0000256" key="7">
    <source>
        <dbReference type="SAM" id="Phobius"/>
    </source>
</evidence>
<dbReference type="InterPro" id="IPR020845">
    <property type="entry name" value="AMP-binding_CS"/>
</dbReference>
<feature type="transmembrane region" description="Helical" evidence="7">
    <location>
        <begin position="97"/>
        <end position="119"/>
    </location>
</feature>
<evidence type="ECO:0000313" key="10">
    <source>
        <dbReference type="EMBL" id="OIV94422.1"/>
    </source>
</evidence>
<dbReference type="OrthoDB" id="10253869at2759"/>
<dbReference type="Pfam" id="PF13193">
    <property type="entry name" value="AMP-binding_C"/>
    <property type="match status" value="1"/>
</dbReference>
<dbReference type="KEGG" id="lang:109331675"/>
<evidence type="ECO:0000259" key="8">
    <source>
        <dbReference type="Pfam" id="PF00501"/>
    </source>
</evidence>
<dbReference type="Gene3D" id="3.40.50.12780">
    <property type="entry name" value="N-terminal domain of ligase-like"/>
    <property type="match status" value="1"/>
</dbReference>
<dbReference type="FunFam" id="3.40.50.12780:FF:000003">
    <property type="entry name" value="Long-chain-fatty-acid--CoA ligase FadD"/>
    <property type="match status" value="1"/>
</dbReference>
<dbReference type="CDD" id="cd05904">
    <property type="entry name" value="4CL"/>
    <property type="match status" value="1"/>
</dbReference>
<dbReference type="Pfam" id="PF00501">
    <property type="entry name" value="AMP-binding"/>
    <property type="match status" value="1"/>
</dbReference>
<evidence type="ECO:0000256" key="5">
    <source>
        <dbReference type="ARBA" id="ARBA00022840"/>
    </source>
</evidence>
<keyword evidence="7" id="KW-0472">Membrane</keyword>
<dbReference type="SUPFAM" id="SSF56801">
    <property type="entry name" value="Acetyl-CoA synthetase-like"/>
    <property type="match status" value="1"/>
</dbReference>